<proteinExistence type="predicted"/>
<feature type="region of interest" description="Disordered" evidence="1">
    <location>
        <begin position="221"/>
        <end position="394"/>
    </location>
</feature>
<name>A0A317Y821_MAIZE</name>
<dbReference type="AlphaFoldDB" id="A0A317Y821"/>
<reference evidence="2" key="1">
    <citation type="journal article" date="2018" name="Nat. Genet.">
        <title>Extensive intraspecific gene order and gene structural variations between Mo17 and other maize genomes.</title>
        <authorList>
            <person name="Sun S."/>
            <person name="Zhou Y."/>
            <person name="Chen J."/>
            <person name="Shi J."/>
            <person name="Zhao H."/>
            <person name="Zhao H."/>
            <person name="Song W."/>
            <person name="Zhang M."/>
            <person name="Cui Y."/>
            <person name="Dong X."/>
            <person name="Liu H."/>
            <person name="Ma X."/>
            <person name="Jiao Y."/>
            <person name="Wang B."/>
            <person name="Wei X."/>
            <person name="Stein J.C."/>
            <person name="Glaubitz J.C."/>
            <person name="Lu F."/>
            <person name="Yu G."/>
            <person name="Liang C."/>
            <person name="Fengler K."/>
            <person name="Li B."/>
            <person name="Rafalski A."/>
            <person name="Schnable P.S."/>
            <person name="Ware D.H."/>
            <person name="Buckler E.S."/>
            <person name="Lai J."/>
        </authorList>
    </citation>
    <scope>NUCLEOTIDE SEQUENCE [LARGE SCALE GENOMIC DNA]</scope>
    <source>
        <tissue evidence="2">Seedling</tissue>
    </source>
</reference>
<comment type="caution">
    <text evidence="2">The sequence shown here is derived from an EMBL/GenBank/DDBJ whole genome shotgun (WGS) entry which is preliminary data.</text>
</comment>
<gene>
    <name evidence="2" type="ORF">Zm00014a_016228</name>
</gene>
<protein>
    <submittedName>
        <fullName evidence="2">Uncharacterized protein</fullName>
    </submittedName>
</protein>
<feature type="compositionally biased region" description="Basic and acidic residues" evidence="1">
    <location>
        <begin position="52"/>
        <end position="68"/>
    </location>
</feature>
<organism evidence="2">
    <name type="scientific">Zea mays</name>
    <name type="common">Maize</name>
    <dbReference type="NCBI Taxonomy" id="4577"/>
    <lineage>
        <taxon>Eukaryota</taxon>
        <taxon>Viridiplantae</taxon>
        <taxon>Streptophyta</taxon>
        <taxon>Embryophyta</taxon>
        <taxon>Tracheophyta</taxon>
        <taxon>Spermatophyta</taxon>
        <taxon>Magnoliopsida</taxon>
        <taxon>Liliopsida</taxon>
        <taxon>Poales</taxon>
        <taxon>Poaceae</taxon>
        <taxon>PACMAD clade</taxon>
        <taxon>Panicoideae</taxon>
        <taxon>Andropogonodae</taxon>
        <taxon>Andropogoneae</taxon>
        <taxon>Tripsacinae</taxon>
        <taxon>Zea</taxon>
    </lineage>
</organism>
<feature type="compositionally biased region" description="Low complexity" evidence="1">
    <location>
        <begin position="31"/>
        <end position="46"/>
    </location>
</feature>
<accession>A0A317Y821</accession>
<evidence type="ECO:0000313" key="2">
    <source>
        <dbReference type="EMBL" id="PWZ54406.1"/>
    </source>
</evidence>
<dbReference type="EMBL" id="NCVQ01000001">
    <property type="protein sequence ID" value="PWZ54406.1"/>
    <property type="molecule type" value="Genomic_DNA"/>
</dbReference>
<dbReference type="Proteomes" id="UP000251960">
    <property type="component" value="Chromosome 1"/>
</dbReference>
<feature type="region of interest" description="Disordered" evidence="1">
    <location>
        <begin position="1"/>
        <end position="72"/>
    </location>
</feature>
<feature type="compositionally biased region" description="Basic and acidic residues" evidence="1">
    <location>
        <begin position="382"/>
        <end position="394"/>
    </location>
</feature>
<feature type="compositionally biased region" description="Basic residues" evidence="1">
    <location>
        <begin position="351"/>
        <end position="361"/>
    </location>
</feature>
<sequence length="394" mass="42201">MGGQRLAAAFHPGGVGGAPPRGHQVGAQEDGAAPRQGLRRQAGARRAGARRARAERLPAGVGHERGDPAEPGVPAVVHVAVHGDHLRERDEVVQHGAGAGPRGLLGPRRDAQVRQEPRHRRARPQRVLGPAEPAAGVGAVAVAAAAPAGDGAPDPVGHVALRRAGDRVGRGEREPPLPVLRGQVRVGRVGGVLPQGAPDGRAGAHVHERVQHAGVARGHVGRAQQVPGQAVPDQEVPGQRQRRQDGHRPRGPLLRAQHPLHPRRARHHVKGQRAHLAHRDRRRAGSQPGALPGADTQGGVRAPGRARHHPLDGAPPAGVLRHVPHRRQLQEPPHRRRRRQAHRRVEDALARRRGGRRRLLRGRAVPRGLQGHRQPPGGQLHRGAEPEHRQGDRH</sequence>
<feature type="compositionally biased region" description="Basic and acidic residues" evidence="1">
    <location>
        <begin position="107"/>
        <end position="116"/>
    </location>
</feature>
<feature type="region of interest" description="Disordered" evidence="1">
    <location>
        <begin position="94"/>
        <end position="126"/>
    </location>
</feature>
<feature type="compositionally biased region" description="Basic residues" evidence="1">
    <location>
        <begin position="258"/>
        <end position="284"/>
    </location>
</feature>
<evidence type="ECO:0000256" key="1">
    <source>
        <dbReference type="SAM" id="MobiDB-lite"/>
    </source>
</evidence>